<comment type="caution">
    <text evidence="2">The sequence shown here is derived from an EMBL/GenBank/DDBJ whole genome shotgun (WGS) entry which is preliminary data.</text>
</comment>
<evidence type="ECO:0000313" key="3">
    <source>
        <dbReference type="Proteomes" id="UP000547458"/>
    </source>
</evidence>
<dbReference type="PANTHER" id="PTHR43190">
    <property type="entry name" value="N-ACETYL-D-GLUCOSAMINE KINASE"/>
    <property type="match status" value="1"/>
</dbReference>
<evidence type="ECO:0000313" key="2">
    <source>
        <dbReference type="EMBL" id="NJC21236.1"/>
    </source>
</evidence>
<feature type="domain" description="ATPase BadF/BadG/BcrA/BcrD type" evidence="1">
    <location>
        <begin position="8"/>
        <end position="276"/>
    </location>
</feature>
<name>A0A846RQ53_9MICC</name>
<dbReference type="Pfam" id="PF01869">
    <property type="entry name" value="BcrAD_BadFG"/>
    <property type="match status" value="1"/>
</dbReference>
<protein>
    <submittedName>
        <fullName evidence="2">N-acetylglucosamine kinase-like BadF-type ATPase</fullName>
    </submittedName>
</protein>
<dbReference type="Proteomes" id="UP000547458">
    <property type="component" value="Unassembled WGS sequence"/>
</dbReference>
<dbReference type="InterPro" id="IPR052519">
    <property type="entry name" value="Euk-type_GlcNAc_Kinase"/>
</dbReference>
<evidence type="ECO:0000259" key="1">
    <source>
        <dbReference type="Pfam" id="PF01869"/>
    </source>
</evidence>
<organism evidence="2 3">
    <name type="scientific">Arthrobacter pigmenti</name>
    <dbReference type="NCBI Taxonomy" id="271432"/>
    <lineage>
        <taxon>Bacteria</taxon>
        <taxon>Bacillati</taxon>
        <taxon>Actinomycetota</taxon>
        <taxon>Actinomycetes</taxon>
        <taxon>Micrococcales</taxon>
        <taxon>Micrococcaceae</taxon>
        <taxon>Arthrobacter</taxon>
    </lineage>
</organism>
<keyword evidence="3" id="KW-1185">Reference proteome</keyword>
<gene>
    <name evidence="2" type="ORF">BJ994_000312</name>
</gene>
<dbReference type="GO" id="GO:0016301">
    <property type="term" value="F:kinase activity"/>
    <property type="evidence" value="ECO:0007669"/>
    <property type="project" value="UniProtKB-KW"/>
</dbReference>
<reference evidence="2 3" key="1">
    <citation type="submission" date="2020-03" db="EMBL/GenBank/DDBJ databases">
        <title>Sequencing the genomes of 1000 actinobacteria strains.</title>
        <authorList>
            <person name="Klenk H.-P."/>
        </authorList>
    </citation>
    <scope>NUCLEOTIDE SEQUENCE [LARGE SCALE GENOMIC DNA]</scope>
    <source>
        <strain evidence="2 3">DSM 16403</strain>
    </source>
</reference>
<dbReference type="AlphaFoldDB" id="A0A846RQ53"/>
<sequence>MTNRGICGVDIGGTGCRAIAGSIAHEPGEPVRVDGGVRIGPEGIRIPELLDVVGQAVEAAMHAAGVAQLDVLALGLASVQSLMDDPTPLHTALTEKFSVPLTIVASDILTSHVGALSFEQGAVLAAGTGTNALGTDFASVWRRVDGWGHLLGDTGGGAWIGRQGLESAFRSFDGRGGSSLLLEALRVRFGSPEILLKDVYTRPDRSKILASFVPDMAKLADDGDTDSARIFRAAGRELATTGAAAVGDGIPPRLALVGGLFDATPLLMEALRSELDAHRPEIELVSARGTALDGAFALASSAAADQGMALNHPPYVTSRRHE</sequence>
<dbReference type="SUPFAM" id="SSF53067">
    <property type="entry name" value="Actin-like ATPase domain"/>
    <property type="match status" value="2"/>
</dbReference>
<accession>A0A846RQ53</accession>
<dbReference type="Gene3D" id="3.30.420.40">
    <property type="match status" value="2"/>
</dbReference>
<dbReference type="InterPro" id="IPR043129">
    <property type="entry name" value="ATPase_NBD"/>
</dbReference>
<proteinExistence type="predicted"/>
<dbReference type="RefSeq" id="WP_167990724.1">
    <property type="nucleotide sequence ID" value="NZ_JAATJL010000001.1"/>
</dbReference>
<dbReference type="InterPro" id="IPR002731">
    <property type="entry name" value="ATPase_BadF"/>
</dbReference>
<dbReference type="EMBL" id="JAATJL010000001">
    <property type="protein sequence ID" value="NJC21236.1"/>
    <property type="molecule type" value="Genomic_DNA"/>
</dbReference>
<dbReference type="PANTHER" id="PTHR43190:SF3">
    <property type="entry name" value="N-ACETYL-D-GLUCOSAMINE KINASE"/>
    <property type="match status" value="1"/>
</dbReference>
<keyword evidence="2" id="KW-0418">Kinase</keyword>
<keyword evidence="2" id="KW-0808">Transferase</keyword>